<keyword evidence="1" id="KW-1133">Transmembrane helix</keyword>
<feature type="transmembrane region" description="Helical" evidence="1">
    <location>
        <begin position="151"/>
        <end position="169"/>
    </location>
</feature>
<feature type="transmembrane region" description="Helical" evidence="1">
    <location>
        <begin position="89"/>
        <end position="112"/>
    </location>
</feature>
<feature type="transmembrane region" description="Helical" evidence="1">
    <location>
        <begin position="181"/>
        <end position="197"/>
    </location>
</feature>
<sequence>MNTRKPEKPTPHPIKTRTASLKWLLYIFAPTIGATVVCLIALLPTLMRNFKLWYMNRKKTPSWAFGKEVRLEKHFDNSVGDDSFAFAEVACYLLAMLSILDALILLAGASPYSLAPGLSFEQRAIVLTVALIFEIFSAVVYYALARRLSNCSMLAWRVTLGVFLLNLIWSSQLMTVKPGPLPMLLSILSMGGVISIIRGRKSMRGRNTAAAKSGV</sequence>
<evidence type="ECO:0000256" key="1">
    <source>
        <dbReference type="SAM" id="Phobius"/>
    </source>
</evidence>
<organism evidence="2 3">
    <name type="scientific">Pandoraea anhela</name>
    <dbReference type="NCBI Taxonomy" id="2508295"/>
    <lineage>
        <taxon>Bacteria</taxon>
        <taxon>Pseudomonadati</taxon>
        <taxon>Pseudomonadota</taxon>
        <taxon>Betaproteobacteria</taxon>
        <taxon>Burkholderiales</taxon>
        <taxon>Burkholderiaceae</taxon>
        <taxon>Pandoraea</taxon>
    </lineage>
</organism>
<name>A0A5E4SWB2_9BURK</name>
<feature type="transmembrane region" description="Helical" evidence="1">
    <location>
        <begin position="23"/>
        <end position="47"/>
    </location>
</feature>
<gene>
    <name evidence="2" type="ORF">PAN31108_01053</name>
</gene>
<dbReference type="Proteomes" id="UP000406256">
    <property type="component" value="Unassembled WGS sequence"/>
</dbReference>
<evidence type="ECO:0000313" key="3">
    <source>
        <dbReference type="Proteomes" id="UP000406256"/>
    </source>
</evidence>
<evidence type="ECO:0000313" key="2">
    <source>
        <dbReference type="EMBL" id="VVD79927.1"/>
    </source>
</evidence>
<keyword evidence="1" id="KW-0812">Transmembrane</keyword>
<dbReference type="AlphaFoldDB" id="A0A5E4SWB2"/>
<dbReference type="EMBL" id="CABPSB010000002">
    <property type="protein sequence ID" value="VVD79927.1"/>
    <property type="molecule type" value="Genomic_DNA"/>
</dbReference>
<proteinExistence type="predicted"/>
<protein>
    <submittedName>
        <fullName evidence="2">Uncharacterized protein</fullName>
    </submittedName>
</protein>
<feature type="transmembrane region" description="Helical" evidence="1">
    <location>
        <begin position="124"/>
        <end position="144"/>
    </location>
</feature>
<reference evidence="2 3" key="1">
    <citation type="submission" date="2019-08" db="EMBL/GenBank/DDBJ databases">
        <authorList>
            <person name="Peeters C."/>
        </authorList>
    </citation>
    <scope>NUCLEOTIDE SEQUENCE [LARGE SCALE GENOMIC DNA]</scope>
    <source>
        <strain evidence="2 3">LMG 31108</strain>
    </source>
</reference>
<accession>A0A5E4SWB2</accession>
<keyword evidence="3" id="KW-1185">Reference proteome</keyword>
<keyword evidence="1" id="KW-0472">Membrane</keyword>